<accession>A0A1G8JNN6</accession>
<dbReference type="AlphaFoldDB" id="A0A1G8JNN6"/>
<reference evidence="2" key="1">
    <citation type="submission" date="2016-10" db="EMBL/GenBank/DDBJ databases">
        <authorList>
            <person name="Varghese N."/>
            <person name="Submissions S."/>
        </authorList>
    </citation>
    <scope>NUCLEOTIDE SEQUENCE [LARGE SCALE GENOMIC DNA]</scope>
    <source>
        <strain evidence="2">DSM 26424</strain>
    </source>
</reference>
<protein>
    <submittedName>
        <fullName evidence="1">Uncharacterized protein</fullName>
    </submittedName>
</protein>
<sequence>MRGWGGAGMLAGIDPNAFARTPAMRLLLTTAFALLALPVLAQTPSLSPLPQQQQQPGAFLPGAVPGPLLDAPQVQILEPSRQQDLLDEAWTRYLQDDSIPFPTTGPVLTLQDLEAGTLLPPDALRQTPLDPAQVQALQWGGDTTLDLQSLGLATAPQVPVNLFALYDAAGTFKGLATPPPGVSSEAFLLSSARRGDRAKPVQAKQQGKDVSSLSHKILSVLSEICAVSIRPRELTVTLGGGWSLGVEATAEISALIDVEQSCARLGTELQDARSAAPAPE</sequence>
<gene>
    <name evidence="1" type="ORF">SAMN04487993_1003163</name>
</gene>
<dbReference type="Proteomes" id="UP000199093">
    <property type="component" value="Unassembled WGS sequence"/>
</dbReference>
<proteinExistence type="predicted"/>
<evidence type="ECO:0000313" key="1">
    <source>
        <dbReference type="EMBL" id="SDI32693.1"/>
    </source>
</evidence>
<dbReference type="STRING" id="555512.SAMN04487993_1003163"/>
<keyword evidence="2" id="KW-1185">Reference proteome</keyword>
<name>A0A1G8JNN6_9RHOB</name>
<evidence type="ECO:0000313" key="2">
    <source>
        <dbReference type="Proteomes" id="UP000199093"/>
    </source>
</evidence>
<organism evidence="1 2">
    <name type="scientific">Salipiger marinus</name>
    <dbReference type="NCBI Taxonomy" id="555512"/>
    <lineage>
        <taxon>Bacteria</taxon>
        <taxon>Pseudomonadati</taxon>
        <taxon>Pseudomonadota</taxon>
        <taxon>Alphaproteobacteria</taxon>
        <taxon>Rhodobacterales</taxon>
        <taxon>Roseobacteraceae</taxon>
        <taxon>Salipiger</taxon>
    </lineage>
</organism>
<dbReference type="EMBL" id="FNEJ01000003">
    <property type="protein sequence ID" value="SDI32693.1"/>
    <property type="molecule type" value="Genomic_DNA"/>
</dbReference>